<dbReference type="PANTHER" id="PTHR32309">
    <property type="entry name" value="TYROSINE-PROTEIN KINASE"/>
    <property type="match status" value="1"/>
</dbReference>
<dbReference type="CDD" id="cd05387">
    <property type="entry name" value="BY-kinase"/>
    <property type="match status" value="1"/>
</dbReference>
<feature type="region of interest" description="Disordered" evidence="6">
    <location>
        <begin position="1"/>
        <end position="20"/>
    </location>
</feature>
<evidence type="ECO:0000256" key="7">
    <source>
        <dbReference type="SAM" id="Phobius"/>
    </source>
</evidence>
<reference evidence="9" key="2">
    <citation type="submission" date="2020-09" db="EMBL/GenBank/DDBJ databases">
        <authorList>
            <person name="Sun Q."/>
            <person name="Kim S."/>
        </authorList>
    </citation>
    <scope>NUCLEOTIDE SEQUENCE</scope>
    <source>
        <strain evidence="9">KCTC 12988</strain>
    </source>
</reference>
<evidence type="ECO:0000256" key="4">
    <source>
        <dbReference type="ARBA" id="ARBA00022840"/>
    </source>
</evidence>
<evidence type="ECO:0000256" key="2">
    <source>
        <dbReference type="ARBA" id="ARBA00022741"/>
    </source>
</evidence>
<evidence type="ECO:0000259" key="8">
    <source>
        <dbReference type="Pfam" id="PF13614"/>
    </source>
</evidence>
<dbReference type="InterPro" id="IPR025669">
    <property type="entry name" value="AAA_dom"/>
</dbReference>
<dbReference type="InterPro" id="IPR027417">
    <property type="entry name" value="P-loop_NTPase"/>
</dbReference>
<evidence type="ECO:0000313" key="9">
    <source>
        <dbReference type="EMBL" id="GHC61312.1"/>
    </source>
</evidence>
<dbReference type="SUPFAM" id="SSF52540">
    <property type="entry name" value="P-loop containing nucleoside triphosphate hydrolases"/>
    <property type="match status" value="1"/>
</dbReference>
<dbReference type="AlphaFoldDB" id="A0A918TT38"/>
<feature type="transmembrane region" description="Helical" evidence="7">
    <location>
        <begin position="43"/>
        <end position="62"/>
    </location>
</feature>
<keyword evidence="7" id="KW-0812">Transmembrane</keyword>
<dbReference type="Proteomes" id="UP000644507">
    <property type="component" value="Unassembled WGS sequence"/>
</dbReference>
<proteinExistence type="predicted"/>
<reference evidence="9" key="1">
    <citation type="journal article" date="2014" name="Int. J. Syst. Evol. Microbiol.">
        <title>Complete genome sequence of Corynebacterium casei LMG S-19264T (=DSM 44701T), isolated from a smear-ripened cheese.</title>
        <authorList>
            <consortium name="US DOE Joint Genome Institute (JGI-PGF)"/>
            <person name="Walter F."/>
            <person name="Albersmeier A."/>
            <person name="Kalinowski J."/>
            <person name="Ruckert C."/>
        </authorList>
    </citation>
    <scope>NUCLEOTIDE SEQUENCE</scope>
    <source>
        <strain evidence="9">KCTC 12988</strain>
    </source>
</reference>
<name>A0A918TT38_9BACT</name>
<keyword evidence="10" id="KW-1185">Reference proteome</keyword>
<dbReference type="NCBIfam" id="TIGR01007">
    <property type="entry name" value="eps_fam"/>
    <property type="match status" value="1"/>
</dbReference>
<feature type="domain" description="AAA" evidence="8">
    <location>
        <begin position="497"/>
        <end position="638"/>
    </location>
</feature>
<dbReference type="Gene3D" id="3.40.50.300">
    <property type="entry name" value="P-loop containing nucleotide triphosphate hydrolases"/>
    <property type="match status" value="1"/>
</dbReference>
<keyword evidence="1" id="KW-0808">Transferase</keyword>
<keyword evidence="4" id="KW-0067">ATP-binding</keyword>
<keyword evidence="2" id="KW-0547">Nucleotide-binding</keyword>
<evidence type="ECO:0000256" key="3">
    <source>
        <dbReference type="ARBA" id="ARBA00022777"/>
    </source>
</evidence>
<feature type="region of interest" description="Disordered" evidence="6">
    <location>
        <begin position="435"/>
        <end position="455"/>
    </location>
</feature>
<evidence type="ECO:0000256" key="5">
    <source>
        <dbReference type="ARBA" id="ARBA00023137"/>
    </source>
</evidence>
<dbReference type="GO" id="GO:0005524">
    <property type="term" value="F:ATP binding"/>
    <property type="evidence" value="ECO:0007669"/>
    <property type="project" value="UniProtKB-KW"/>
</dbReference>
<accession>A0A918TT38</accession>
<keyword evidence="3" id="KW-0418">Kinase</keyword>
<dbReference type="EMBL" id="BMXI01000014">
    <property type="protein sequence ID" value="GHC61312.1"/>
    <property type="molecule type" value="Genomic_DNA"/>
</dbReference>
<dbReference type="GO" id="GO:0004713">
    <property type="term" value="F:protein tyrosine kinase activity"/>
    <property type="evidence" value="ECO:0007669"/>
    <property type="project" value="UniProtKB-KW"/>
</dbReference>
<gene>
    <name evidence="9" type="ORF">GCM10007100_30770</name>
</gene>
<dbReference type="Pfam" id="PF13614">
    <property type="entry name" value="AAA_31"/>
    <property type="match status" value="1"/>
</dbReference>
<feature type="transmembrane region" description="Helical" evidence="7">
    <location>
        <begin position="380"/>
        <end position="401"/>
    </location>
</feature>
<organism evidence="9 10">
    <name type="scientific">Roseibacillus persicicus</name>
    <dbReference type="NCBI Taxonomy" id="454148"/>
    <lineage>
        <taxon>Bacteria</taxon>
        <taxon>Pseudomonadati</taxon>
        <taxon>Verrucomicrobiota</taxon>
        <taxon>Verrucomicrobiia</taxon>
        <taxon>Verrucomicrobiales</taxon>
        <taxon>Verrucomicrobiaceae</taxon>
        <taxon>Roseibacillus</taxon>
    </lineage>
</organism>
<protein>
    <recommendedName>
        <fullName evidence="8">AAA domain-containing protein</fullName>
    </recommendedName>
</protein>
<keyword evidence="7" id="KW-1133">Transmembrane helix</keyword>
<evidence type="ECO:0000256" key="6">
    <source>
        <dbReference type="SAM" id="MobiDB-lite"/>
    </source>
</evidence>
<dbReference type="RefSeq" id="WP_189571785.1">
    <property type="nucleotide sequence ID" value="NZ_BMXI01000014.1"/>
</dbReference>
<dbReference type="InterPro" id="IPR050445">
    <property type="entry name" value="Bact_polysacc_biosynth/exp"/>
</dbReference>
<keyword evidence="7" id="KW-0472">Membrane</keyword>
<sequence length="703" mass="77098">MPVAKAKKAPTPPRSDDFSQEMMESGEGILNLKDLVTRILARWPWIILCLLLGVSTAFFIIWRSAPEFKSTTTILVRDSSVDAFGKNDAGDFDVKNEEALETIRSGLTTLEMCEAIANEPHIRKLSHLIPLGPKPLPFMGDPDRGKIKSKVPPAAELAQMIQDWVSVEVRRNTRLIDISVVHEDPLVARELANEFVAQYDKQRIEKKASVSQENLQYLIGETKRVKTDLQEAQNVSASYSSPLELEKALTVSEANAKSLSLRYGPLHPTMREANDQLESAREQLRMSLLRAMDNPVDAEYWASYRKEEGDLETVESLNRIRDLFIARHTVLESEIESQNLLYSTILAQMETLELGPDGSSSEVSRQSAAREGEQIAPRKSLILAGGVMGGFAIGLGLAFLLQLVDSKYHSPGDLESQFDYPVLAAITDIPELSKATQSVSTEKSKRRSKEGASGQPSAGLLFANDAIKSNYLEMFRVLRTSVALLGPAHERKVTMVTSATPGEGKTFVASNLASAFAQQGQKTLLIDFDLRKPSVHKLFGHTRDQQAGLVELLVAKAQLGDIFQSCGSVQNLTLALSGSPAPNPGELLESTRIKALFDELRKHFEQIVVDTAPILPVPDSRLIAPLVDNLLLVVRAEQTTRGMVSSVLSVLENADAGPEGIVLNGYNERKAFGGKYSYGYDQYGYGSSYGDVYGDGSSSKTPK</sequence>
<evidence type="ECO:0000256" key="1">
    <source>
        <dbReference type="ARBA" id="ARBA00022679"/>
    </source>
</evidence>
<keyword evidence="5" id="KW-0829">Tyrosine-protein kinase</keyword>
<dbReference type="InterPro" id="IPR005702">
    <property type="entry name" value="Wzc-like_C"/>
</dbReference>
<comment type="caution">
    <text evidence="9">The sequence shown here is derived from an EMBL/GenBank/DDBJ whole genome shotgun (WGS) entry which is preliminary data.</text>
</comment>
<dbReference type="PANTHER" id="PTHR32309:SF31">
    <property type="entry name" value="CAPSULAR EXOPOLYSACCHARIDE FAMILY"/>
    <property type="match status" value="1"/>
</dbReference>
<evidence type="ECO:0000313" key="10">
    <source>
        <dbReference type="Proteomes" id="UP000644507"/>
    </source>
</evidence>